<keyword evidence="6" id="KW-0547">Nucleotide-binding</keyword>
<evidence type="ECO:0000313" key="11">
    <source>
        <dbReference type="Proteomes" id="UP000805841"/>
    </source>
</evidence>
<feature type="domain" description="Arginosuccinate synthase-like N-terminal" evidence="8">
    <location>
        <begin position="26"/>
        <end position="172"/>
    </location>
</feature>
<evidence type="ECO:0000259" key="8">
    <source>
        <dbReference type="Pfam" id="PF00764"/>
    </source>
</evidence>
<proteinExistence type="predicted"/>
<evidence type="ECO:0000256" key="7">
    <source>
        <dbReference type="ARBA" id="ARBA00022840"/>
    </source>
</evidence>
<keyword evidence="7" id="KW-0067">ATP-binding</keyword>
<dbReference type="Pfam" id="PF00764">
    <property type="entry name" value="Arginosuc_synth"/>
    <property type="match status" value="1"/>
</dbReference>
<evidence type="ECO:0000256" key="6">
    <source>
        <dbReference type="ARBA" id="ARBA00022741"/>
    </source>
</evidence>
<dbReference type="InterPro" id="IPR014729">
    <property type="entry name" value="Rossmann-like_a/b/a_fold"/>
</dbReference>
<evidence type="ECO:0000256" key="5">
    <source>
        <dbReference type="ARBA" id="ARBA00022605"/>
    </source>
</evidence>
<dbReference type="Gene3D" id="3.90.1260.10">
    <property type="entry name" value="Argininosuccinate synthetase, chain A, domain 2"/>
    <property type="match status" value="1"/>
</dbReference>
<name>A0ABR7Z7U0_9PSED</name>
<keyword evidence="4" id="KW-0436">Ligase</keyword>
<dbReference type="RefSeq" id="WP_190425112.1">
    <property type="nucleotide sequence ID" value="NZ_JAAOCA010000038.1"/>
</dbReference>
<evidence type="ECO:0000256" key="1">
    <source>
        <dbReference type="ARBA" id="ARBA00004967"/>
    </source>
</evidence>
<evidence type="ECO:0000256" key="2">
    <source>
        <dbReference type="ARBA" id="ARBA00012286"/>
    </source>
</evidence>
<keyword evidence="5" id="KW-0028">Amino-acid biosynthesis</keyword>
<comment type="pathway">
    <text evidence="1">Amino-acid biosynthesis; L-arginine biosynthesis; L-arginine from L-ornithine and carbamoyl phosphate: step 2/3.</text>
</comment>
<gene>
    <name evidence="10" type="ORF">HAQ05_23220</name>
</gene>
<dbReference type="InterPro" id="IPR048267">
    <property type="entry name" value="Arginosuc_syn_N"/>
</dbReference>
<sequence>MTREMDVRSLEDLAFIAQRTPHILTLFSGGLDSSYLLYQLSKLDCKVTALAVDLGEGADYAELARITNFFGATLKVVDGRSAFVEDAVLPAIQAHAQYLGQYPISSSLSRPIIARFAVAAAHRLGCGALLHTANQSQNSLRRLNGAIKQLGYTGFTGSPYEYSALSREEKIAELNEAGLCGFQSRGMSGDANLWVREYESGCLDNPENFSVSEDIYSWTRAHQARDHDQLEIEFREGRPFALNRQILPLIELIHQVNHLAGSFQIGRYSGLEHLEGGEKVLEVREAPAAAVLLLAYRTLETAVLDAELIREKIAIEQLWVREAIEGRWFGALHGAASAFVAATAKAVSGKVTLQLSQGCAQLAAIKAPSALYLTDRDGWEKAIARERGSRTLAEQHTRRSVRSGVLAEGVNP</sequence>
<dbReference type="Pfam" id="PF20979">
    <property type="entry name" value="Arginosuc_syn_C"/>
    <property type="match status" value="1"/>
</dbReference>
<dbReference type="InterPro" id="IPR048268">
    <property type="entry name" value="Arginosuc_syn_C"/>
</dbReference>
<evidence type="ECO:0000256" key="4">
    <source>
        <dbReference type="ARBA" id="ARBA00022598"/>
    </source>
</evidence>
<dbReference type="SUPFAM" id="SSF52402">
    <property type="entry name" value="Adenine nucleotide alpha hydrolases-like"/>
    <property type="match status" value="1"/>
</dbReference>
<organism evidence="10 11">
    <name type="scientific">Pseudomonas typographi</name>
    <dbReference type="NCBI Taxonomy" id="2715964"/>
    <lineage>
        <taxon>Bacteria</taxon>
        <taxon>Pseudomonadati</taxon>
        <taxon>Pseudomonadota</taxon>
        <taxon>Gammaproteobacteria</taxon>
        <taxon>Pseudomonadales</taxon>
        <taxon>Pseudomonadaceae</taxon>
        <taxon>Pseudomonas</taxon>
    </lineage>
</organism>
<dbReference type="Proteomes" id="UP000805841">
    <property type="component" value="Unassembled WGS sequence"/>
</dbReference>
<dbReference type="Gene3D" id="3.40.50.620">
    <property type="entry name" value="HUPs"/>
    <property type="match status" value="1"/>
</dbReference>
<protein>
    <recommendedName>
        <fullName evidence="2">argininosuccinate synthase</fullName>
        <ecNumber evidence="2">6.3.4.5</ecNumber>
    </recommendedName>
</protein>
<reference evidence="10 11" key="1">
    <citation type="journal article" date="2020" name="Insects">
        <title>Bacteria Belonging to Pseudomonas typographi sp. nov. from the Bark Beetle Ips typographus Have Genomic Potential to Aid in the Host Ecology.</title>
        <authorList>
            <person name="Peral-Aranega E."/>
            <person name="Saati-Santamaria Z."/>
            <person name="Kolarik M."/>
            <person name="Rivas R."/>
            <person name="Garcia-Fraile P."/>
        </authorList>
    </citation>
    <scope>NUCLEOTIDE SEQUENCE [LARGE SCALE GENOMIC DNA]</scope>
    <source>
        <strain evidence="10 11">CA3A</strain>
    </source>
</reference>
<dbReference type="EMBL" id="JAAOCA010000038">
    <property type="protein sequence ID" value="MBD1601591.1"/>
    <property type="molecule type" value="Genomic_DNA"/>
</dbReference>
<dbReference type="PANTHER" id="PTHR11587">
    <property type="entry name" value="ARGININOSUCCINATE SYNTHASE"/>
    <property type="match status" value="1"/>
</dbReference>
<evidence type="ECO:0000313" key="10">
    <source>
        <dbReference type="EMBL" id="MBD1601591.1"/>
    </source>
</evidence>
<dbReference type="InterPro" id="IPR001518">
    <property type="entry name" value="Arginosuc_synth"/>
</dbReference>
<dbReference type="NCBIfam" id="NF038212">
    <property type="entry name" value="argG_rel"/>
    <property type="match status" value="1"/>
</dbReference>
<accession>A0ABR7Z7U0</accession>
<comment type="caution">
    <text evidence="10">The sequence shown here is derived from an EMBL/GenBank/DDBJ whole genome shotgun (WGS) entry which is preliminary data.</text>
</comment>
<evidence type="ECO:0000259" key="9">
    <source>
        <dbReference type="Pfam" id="PF20979"/>
    </source>
</evidence>
<feature type="domain" description="Arginosuccinate synthase C-terminal" evidence="9">
    <location>
        <begin position="188"/>
        <end position="376"/>
    </location>
</feature>
<dbReference type="EC" id="6.3.4.5" evidence="2"/>
<keyword evidence="11" id="KW-1185">Reference proteome</keyword>
<evidence type="ECO:0000256" key="3">
    <source>
        <dbReference type="ARBA" id="ARBA00022571"/>
    </source>
</evidence>
<dbReference type="SUPFAM" id="SSF69864">
    <property type="entry name" value="Argininosuccinate synthetase, C-terminal domain"/>
    <property type="match status" value="1"/>
</dbReference>
<keyword evidence="3" id="KW-0055">Arginine biosynthesis</keyword>
<dbReference type="InterPro" id="IPR024074">
    <property type="entry name" value="AS_cat/multimer_dom_body"/>
</dbReference>
<dbReference type="PANTHER" id="PTHR11587:SF2">
    <property type="entry name" value="ARGININOSUCCINATE SYNTHASE"/>
    <property type="match status" value="1"/>
</dbReference>